<organism evidence="3 4">
    <name type="scientific">Absidia repens</name>
    <dbReference type="NCBI Taxonomy" id="90262"/>
    <lineage>
        <taxon>Eukaryota</taxon>
        <taxon>Fungi</taxon>
        <taxon>Fungi incertae sedis</taxon>
        <taxon>Mucoromycota</taxon>
        <taxon>Mucoromycotina</taxon>
        <taxon>Mucoromycetes</taxon>
        <taxon>Mucorales</taxon>
        <taxon>Cunninghamellaceae</taxon>
        <taxon>Absidia</taxon>
    </lineage>
</organism>
<feature type="compositionally biased region" description="Acidic residues" evidence="1">
    <location>
        <begin position="152"/>
        <end position="167"/>
    </location>
</feature>
<feature type="compositionally biased region" description="Polar residues" evidence="1">
    <location>
        <begin position="597"/>
        <end position="620"/>
    </location>
</feature>
<evidence type="ECO:0000256" key="1">
    <source>
        <dbReference type="SAM" id="MobiDB-lite"/>
    </source>
</evidence>
<dbReference type="GO" id="GO:0008104">
    <property type="term" value="P:intracellular protein localization"/>
    <property type="evidence" value="ECO:0007669"/>
    <property type="project" value="TreeGrafter"/>
</dbReference>
<dbReference type="AlphaFoldDB" id="A0A1X2IH55"/>
<feature type="compositionally biased region" description="Polar residues" evidence="1">
    <location>
        <begin position="771"/>
        <end position="783"/>
    </location>
</feature>
<dbReference type="GO" id="GO:0015630">
    <property type="term" value="C:microtubule cytoskeleton"/>
    <property type="evidence" value="ECO:0007669"/>
    <property type="project" value="TreeGrafter"/>
</dbReference>
<feature type="compositionally biased region" description="Basic and acidic residues" evidence="1">
    <location>
        <begin position="884"/>
        <end position="894"/>
    </location>
</feature>
<evidence type="ECO:0000259" key="2">
    <source>
        <dbReference type="Pfam" id="PF00788"/>
    </source>
</evidence>
<feature type="compositionally biased region" description="Low complexity" evidence="1">
    <location>
        <begin position="1172"/>
        <end position="1186"/>
    </location>
</feature>
<feature type="compositionally biased region" description="Polar residues" evidence="1">
    <location>
        <begin position="733"/>
        <end position="745"/>
    </location>
</feature>
<dbReference type="GO" id="GO:0030950">
    <property type="term" value="P:establishment or maintenance of actin cytoskeleton polarity"/>
    <property type="evidence" value="ECO:0007669"/>
    <property type="project" value="TreeGrafter"/>
</dbReference>
<accession>A0A1X2IH55</accession>
<name>A0A1X2IH55_9FUNG</name>
<dbReference type="InterPro" id="IPR000159">
    <property type="entry name" value="RA_dom"/>
</dbReference>
<dbReference type="InterPro" id="IPR029071">
    <property type="entry name" value="Ubiquitin-like_domsf"/>
</dbReference>
<dbReference type="Pfam" id="PF00788">
    <property type="entry name" value="RA"/>
    <property type="match status" value="1"/>
</dbReference>
<keyword evidence="4" id="KW-1185">Reference proteome</keyword>
<feature type="domain" description="Ras-associating" evidence="2">
    <location>
        <begin position="262"/>
        <end position="336"/>
    </location>
</feature>
<proteinExistence type="predicted"/>
<feature type="compositionally biased region" description="Low complexity" evidence="1">
    <location>
        <begin position="627"/>
        <end position="637"/>
    </location>
</feature>
<feature type="compositionally biased region" description="Acidic residues" evidence="1">
    <location>
        <begin position="938"/>
        <end position="950"/>
    </location>
</feature>
<dbReference type="Proteomes" id="UP000193560">
    <property type="component" value="Unassembled WGS sequence"/>
</dbReference>
<feature type="compositionally biased region" description="Low complexity" evidence="1">
    <location>
        <begin position="1001"/>
        <end position="1029"/>
    </location>
</feature>
<feature type="region of interest" description="Disordered" evidence="1">
    <location>
        <begin position="719"/>
        <end position="784"/>
    </location>
</feature>
<feature type="compositionally biased region" description="Polar residues" evidence="1">
    <location>
        <begin position="844"/>
        <end position="883"/>
    </location>
</feature>
<feature type="compositionally biased region" description="Polar residues" evidence="1">
    <location>
        <begin position="191"/>
        <end position="241"/>
    </location>
</feature>
<gene>
    <name evidence="3" type="ORF">BCR42DRAFT_414946</name>
</gene>
<dbReference type="STRING" id="90262.A0A1X2IH55"/>
<dbReference type="PANTHER" id="PTHR47775:SF1">
    <property type="entry name" value="BUD SITE SELECTION PROTEIN 14"/>
    <property type="match status" value="1"/>
</dbReference>
<feature type="compositionally biased region" description="Basic and acidic residues" evidence="1">
    <location>
        <begin position="548"/>
        <end position="562"/>
    </location>
</feature>
<feature type="compositionally biased region" description="Polar residues" evidence="1">
    <location>
        <begin position="1051"/>
        <end position="1063"/>
    </location>
</feature>
<dbReference type="GO" id="GO:0051286">
    <property type="term" value="C:cell tip"/>
    <property type="evidence" value="ECO:0007669"/>
    <property type="project" value="TreeGrafter"/>
</dbReference>
<feature type="compositionally biased region" description="Acidic residues" evidence="1">
    <location>
        <begin position="106"/>
        <end position="129"/>
    </location>
</feature>
<evidence type="ECO:0000313" key="4">
    <source>
        <dbReference type="Proteomes" id="UP000193560"/>
    </source>
</evidence>
<comment type="caution">
    <text evidence="3">The sequence shown here is derived from an EMBL/GenBank/DDBJ whole genome shotgun (WGS) entry which is preliminary data.</text>
</comment>
<dbReference type="SUPFAM" id="SSF54236">
    <property type="entry name" value="Ubiquitin-like"/>
    <property type="match status" value="1"/>
</dbReference>
<feature type="region of interest" description="Disordered" evidence="1">
    <location>
        <begin position="1172"/>
        <end position="1239"/>
    </location>
</feature>
<feature type="region of interest" description="Disordered" evidence="1">
    <location>
        <begin position="844"/>
        <end position="902"/>
    </location>
</feature>
<feature type="region of interest" description="Disordered" evidence="1">
    <location>
        <begin position="938"/>
        <end position="966"/>
    </location>
</feature>
<evidence type="ECO:0000313" key="3">
    <source>
        <dbReference type="EMBL" id="ORZ16390.1"/>
    </source>
</evidence>
<feature type="compositionally biased region" description="Basic and acidic residues" evidence="1">
    <location>
        <begin position="88"/>
        <end position="105"/>
    </location>
</feature>
<reference evidence="3 4" key="1">
    <citation type="submission" date="2016-07" db="EMBL/GenBank/DDBJ databases">
        <title>Pervasive Adenine N6-methylation of Active Genes in Fungi.</title>
        <authorList>
            <consortium name="DOE Joint Genome Institute"/>
            <person name="Mondo S.J."/>
            <person name="Dannebaum R.O."/>
            <person name="Kuo R.C."/>
            <person name="Labutti K."/>
            <person name="Haridas S."/>
            <person name="Kuo A."/>
            <person name="Salamov A."/>
            <person name="Ahrendt S.R."/>
            <person name="Lipzen A."/>
            <person name="Sullivan W."/>
            <person name="Andreopoulos W.B."/>
            <person name="Clum A."/>
            <person name="Lindquist E."/>
            <person name="Daum C."/>
            <person name="Ramamoorthy G.K."/>
            <person name="Gryganskyi A."/>
            <person name="Culley D."/>
            <person name="Magnuson J.K."/>
            <person name="James T.Y."/>
            <person name="O'Malley M.A."/>
            <person name="Stajich J.E."/>
            <person name="Spatafora J.W."/>
            <person name="Visel A."/>
            <person name="Grigoriev I.V."/>
        </authorList>
    </citation>
    <scope>NUCLEOTIDE SEQUENCE [LARGE SCALE GENOMIC DNA]</scope>
    <source>
        <strain evidence="3 4">NRRL 1336</strain>
    </source>
</reference>
<sequence>MDDSNSYWWLVEVLKTRELGYIPAENTETPFERLARLNKHRNVDITAPTTEDFLPSDNVTLGPEDDYMVLVFERDDYDDYADLEEDYYRDNDLDNDGSCDHGISDKDEENDLYDDATDDNTDFALDENQDNGNVEQLATPAPPLDTTPSCDSDSDENDFDTFEDAQQDFDGFDHGSPLPPSPTTTKTMTLENESTSPADVTTPITEAIPTTDSTPVQSNMDTSTSVHPTSNNDMNQQSPNDNVRPDKVDHNYMDRTGRMENLRVFGGNILQGPLFHTFDIGHSTTAHELLEMAIERFSLDTGYEGIEYYLSVQGLDGDDYILLAQDKPLPIFRTLTASLTTPMPRSSMEQQQQIAEAKKTTLNQQQQQWQHREPNYEQTYYDEDSLIRFYLHQRIKRGRAGLLYIKICLCRGSGQKKNLKNKSKKSSAIDRMEKIMAVQVDSQVGMVINEALAKFNVPDATAENFLGGLGDVRLFTKYRMSVYTNNNTEMPLQATQDMATLLTLLQINWNVGERTLLTSDLLFTIYPSGGNKKGQQHKAPNLPLSRGRSQDHHQPCSQQERRPSILDILMDIPCSKEQSAQNQGGVGEDSHTGDPLTLQQKIPSDSDWNTCSPSSITHYNPQRRRSSLYSTTSDTSSIPDNITDDMAFGFSNDKKSAPPAPTSAKPNSIKQHFKRWVGWGPKKNQQQQTSLSSNHQPLSTSVSCIDEAICDGTSSAYSLQQKDDQHQPPHAVATTQSNSPQQQPCEQGLRRPSSCTIGSASSASSRPEHTLGTSSHGSINSTLEGHVHSDSTIAKDMHTAPIITSASNNTFCSSLAASTSNHSIQSPIKPSISNHSTIASTTLENDNHNMTTPAVIPSASSEATAPNQSMDQPDSHSPPTSSWDQDHSIQRERTTSLTDSDISSISNSSIELDSTLDGPYNQSGIGGSEQMVYEWLSDSENEDSDIEDGDNGQHTPSENNTETRESEDILAQYSSWMKRASLDAASTMNKPTDTIATVAAASNPKPSASPSASVISSSSSSGSSSVNNATTSHTNYIQRESHYEDEIQYGVNNQMNDPGSTPSLIGATPSPMDTNGSTLQSSVYSTSSFPSESFDTDALLLVTHGVDFLKDRESSNWEDDGKDNDDNGSRYAFHPWTTRTTKHHLGDAETMVPVHPPPVVVPAAASLPRPLSTATSATKLSSTSTAVNHGKRPSTAGITPSTSSSTSTTIEPAAAAQKPTTYNHHHHQDKNAKPGLGEKEGMDEELQRIVSMHVLF</sequence>
<protein>
    <recommendedName>
        <fullName evidence="2">Ras-associating domain-containing protein</fullName>
    </recommendedName>
</protein>
<feature type="region of interest" description="Disordered" evidence="1">
    <location>
        <begin position="576"/>
        <end position="668"/>
    </location>
</feature>
<feature type="compositionally biased region" description="Low complexity" evidence="1">
    <location>
        <begin position="1193"/>
        <end position="1216"/>
    </location>
</feature>
<feature type="region of interest" description="Disordered" evidence="1">
    <location>
        <begin position="88"/>
        <end position="246"/>
    </location>
</feature>
<dbReference type="OrthoDB" id="2288089at2759"/>
<dbReference type="InterPro" id="IPR053039">
    <property type="entry name" value="Polarity_Bud-Selection_Reg"/>
</dbReference>
<dbReference type="PANTHER" id="PTHR47775">
    <property type="entry name" value="BUD SITE SELECTION PROTEIN 14"/>
    <property type="match status" value="1"/>
</dbReference>
<feature type="region of interest" description="Disordered" evidence="1">
    <location>
        <begin position="1051"/>
        <end position="1083"/>
    </location>
</feature>
<feature type="region of interest" description="Disordered" evidence="1">
    <location>
        <begin position="529"/>
        <end position="562"/>
    </location>
</feature>
<feature type="compositionally biased region" description="Basic and acidic residues" evidence="1">
    <location>
        <begin position="1229"/>
        <end position="1239"/>
    </location>
</feature>
<feature type="region of interest" description="Disordered" evidence="1">
    <location>
        <begin position="1001"/>
        <end position="1037"/>
    </location>
</feature>
<dbReference type="EMBL" id="MCGE01000011">
    <property type="protein sequence ID" value="ORZ16390.1"/>
    <property type="molecule type" value="Genomic_DNA"/>
</dbReference>